<dbReference type="EMBL" id="LCZJ02000025">
    <property type="protein sequence ID" value="KTD85942.1"/>
    <property type="molecule type" value="Genomic_DNA"/>
</dbReference>
<evidence type="ECO:0000256" key="8">
    <source>
        <dbReference type="ARBA" id="ARBA00049985"/>
    </source>
</evidence>
<dbReference type="GO" id="GO:0043215">
    <property type="term" value="P:daunorubicin transport"/>
    <property type="evidence" value="ECO:0007669"/>
    <property type="project" value="InterPro"/>
</dbReference>
<reference evidence="10 11" key="1">
    <citation type="journal article" date="2015" name="Int. Biodeterior. Biodegradation">
        <title>Physiological and genetic screening methods for the isolation of methyl tert-butyl ether-degrading bacteria for bioremediation purposes.</title>
        <authorList>
            <person name="Guisado I.M."/>
            <person name="Purswani J."/>
            <person name="Gonzalez Lopez J."/>
            <person name="Pozo C."/>
        </authorList>
    </citation>
    <scope>NUCLEOTIDE SEQUENCE [LARGE SCALE GENOMIC DNA]</scope>
    <source>
        <strain evidence="10 11">SH7</strain>
    </source>
</reference>
<dbReference type="InterPro" id="IPR017871">
    <property type="entry name" value="ABC_transporter-like_CS"/>
</dbReference>
<dbReference type="SUPFAM" id="SSF52540">
    <property type="entry name" value="P-loop containing nucleoside triphosphate hydrolases"/>
    <property type="match status" value="1"/>
</dbReference>
<dbReference type="InterPro" id="IPR003593">
    <property type="entry name" value="AAA+_ATPase"/>
</dbReference>
<dbReference type="OrthoDB" id="9804819at2"/>
<comment type="subcellular location">
    <subcellularLocation>
        <location evidence="1">Cell membrane</location>
        <topology evidence="1">Peripheral membrane protein</topology>
        <orientation evidence="1">Cytoplasmic side</orientation>
    </subcellularLocation>
</comment>
<dbReference type="AlphaFoldDB" id="A0A0W1AX69"/>
<evidence type="ECO:0000313" key="10">
    <source>
        <dbReference type="EMBL" id="KTD85942.1"/>
    </source>
</evidence>
<keyword evidence="4" id="KW-0547">Nucleotide-binding</keyword>
<dbReference type="Pfam" id="PF13732">
    <property type="entry name" value="DrrA1-3_C"/>
    <property type="match status" value="1"/>
</dbReference>
<evidence type="ECO:0000259" key="9">
    <source>
        <dbReference type="PROSITE" id="PS50893"/>
    </source>
</evidence>
<dbReference type="GO" id="GO:0016887">
    <property type="term" value="F:ATP hydrolysis activity"/>
    <property type="evidence" value="ECO:0007669"/>
    <property type="project" value="InterPro"/>
</dbReference>
<evidence type="ECO:0000256" key="7">
    <source>
        <dbReference type="ARBA" id="ARBA00023136"/>
    </source>
</evidence>
<name>A0A0W1AX69_9BACL</name>
<comment type="similarity">
    <text evidence="8">Belongs to the ABC transporter superfamily. Drug exporter-1 (DrugE1) (TC 3.A.1.105) family.</text>
</comment>
<dbReference type="InterPro" id="IPR027417">
    <property type="entry name" value="P-loop_NTPase"/>
</dbReference>
<keyword evidence="5" id="KW-0067">ATP-binding</keyword>
<sequence>MVLEQKKIISPGQDEWAVEANGLVKTFGDNRAVDGVNLNVKAGTIYGVLGPNGAGKTTVIRMLATLLRPDVGSARIFGHDVVKESQIVRQLIGVTGQYASVDESLSATENLVIFSRLLGLGRAEARQKAAELLEEFGLTEAAKRPLRNFSGGMRRRLDLAASLIAQPPLIFLDEPTTGLDPRTRSQMWDTIRRLVNTGSTVLLTTQYLEEADQLADRVAVIDRGQVVAEGTVDELKSSVGTTSLLLKVRELKDFKQARQLVEHVLHAQSNVSSLEEGQISAPMANADLVTDLLIALREAGIPLAEVSVQKPTLDEVFLTITGQGATDDASNASGQTNKKEAVRV</sequence>
<dbReference type="PROSITE" id="PS50893">
    <property type="entry name" value="ABC_TRANSPORTER_2"/>
    <property type="match status" value="1"/>
</dbReference>
<proteinExistence type="inferred from homology"/>
<dbReference type="Pfam" id="PF00005">
    <property type="entry name" value="ABC_tran"/>
    <property type="match status" value="1"/>
</dbReference>
<comment type="caution">
    <text evidence="10">The sequence shown here is derived from an EMBL/GenBank/DDBJ whole genome shotgun (WGS) entry which is preliminary data.</text>
</comment>
<evidence type="ECO:0000256" key="2">
    <source>
        <dbReference type="ARBA" id="ARBA00022448"/>
    </source>
</evidence>
<dbReference type="NCBIfam" id="TIGR01188">
    <property type="entry name" value="drrA"/>
    <property type="match status" value="1"/>
</dbReference>
<feature type="domain" description="ABC transporter" evidence="9">
    <location>
        <begin position="18"/>
        <end position="248"/>
    </location>
</feature>
<dbReference type="RefSeq" id="WP_060624216.1">
    <property type="nucleotide sequence ID" value="NZ_LCZJ02000025.1"/>
</dbReference>
<dbReference type="Proteomes" id="UP000054709">
    <property type="component" value="Unassembled WGS sequence"/>
</dbReference>
<protein>
    <submittedName>
        <fullName evidence="10">ABC transporter</fullName>
    </submittedName>
</protein>
<keyword evidence="6" id="KW-1278">Translocase</keyword>
<dbReference type="Gene3D" id="3.40.50.300">
    <property type="entry name" value="P-loop containing nucleotide triphosphate hydrolases"/>
    <property type="match status" value="1"/>
</dbReference>
<dbReference type="InterPro" id="IPR005894">
    <property type="entry name" value="DrrA"/>
</dbReference>
<keyword evidence="7" id="KW-0472">Membrane</keyword>
<evidence type="ECO:0000256" key="3">
    <source>
        <dbReference type="ARBA" id="ARBA00022475"/>
    </source>
</evidence>
<dbReference type="PANTHER" id="PTHR42711:SF19">
    <property type="entry name" value="DOXORUBICIN RESISTANCE ATP-BINDING PROTEIN DRRA"/>
    <property type="match status" value="1"/>
</dbReference>
<dbReference type="GO" id="GO:0005886">
    <property type="term" value="C:plasma membrane"/>
    <property type="evidence" value="ECO:0007669"/>
    <property type="project" value="UniProtKB-SubCell"/>
</dbReference>
<keyword evidence="3" id="KW-1003">Cell membrane</keyword>
<dbReference type="GO" id="GO:1900753">
    <property type="term" value="P:doxorubicin transport"/>
    <property type="evidence" value="ECO:0007669"/>
    <property type="project" value="InterPro"/>
</dbReference>
<keyword evidence="11" id="KW-1185">Reference proteome</keyword>
<evidence type="ECO:0000313" key="11">
    <source>
        <dbReference type="Proteomes" id="UP000054709"/>
    </source>
</evidence>
<dbReference type="SMART" id="SM00382">
    <property type="entry name" value="AAA"/>
    <property type="match status" value="1"/>
</dbReference>
<dbReference type="InterPro" id="IPR003439">
    <property type="entry name" value="ABC_transporter-like_ATP-bd"/>
</dbReference>
<organism evidence="10 11">
    <name type="scientific">Paenibacillus etheri</name>
    <dbReference type="NCBI Taxonomy" id="1306852"/>
    <lineage>
        <taxon>Bacteria</taxon>
        <taxon>Bacillati</taxon>
        <taxon>Bacillota</taxon>
        <taxon>Bacilli</taxon>
        <taxon>Bacillales</taxon>
        <taxon>Paenibacillaceae</taxon>
        <taxon>Paenibacillus</taxon>
    </lineage>
</organism>
<evidence type="ECO:0000256" key="4">
    <source>
        <dbReference type="ARBA" id="ARBA00022741"/>
    </source>
</evidence>
<evidence type="ECO:0000256" key="6">
    <source>
        <dbReference type="ARBA" id="ARBA00022967"/>
    </source>
</evidence>
<dbReference type="PANTHER" id="PTHR42711">
    <property type="entry name" value="ABC TRANSPORTER ATP-BINDING PROTEIN"/>
    <property type="match status" value="1"/>
</dbReference>
<evidence type="ECO:0000256" key="1">
    <source>
        <dbReference type="ARBA" id="ARBA00004413"/>
    </source>
</evidence>
<dbReference type="InterPro" id="IPR025302">
    <property type="entry name" value="DrrA1/2-like_C"/>
</dbReference>
<dbReference type="InterPro" id="IPR050763">
    <property type="entry name" value="ABC_transporter_ATP-binding"/>
</dbReference>
<accession>A0A0W1AX69</accession>
<gene>
    <name evidence="10" type="ORF">UQ64_17770</name>
</gene>
<evidence type="ECO:0000256" key="5">
    <source>
        <dbReference type="ARBA" id="ARBA00022840"/>
    </source>
</evidence>
<dbReference type="FunFam" id="3.40.50.300:FF:000589">
    <property type="entry name" value="ABC transporter, ATP-binding subunit"/>
    <property type="match status" value="1"/>
</dbReference>
<dbReference type="GO" id="GO:0005524">
    <property type="term" value="F:ATP binding"/>
    <property type="evidence" value="ECO:0007669"/>
    <property type="project" value="UniProtKB-KW"/>
</dbReference>
<keyword evidence="2" id="KW-0813">Transport</keyword>
<dbReference type="PROSITE" id="PS00211">
    <property type="entry name" value="ABC_TRANSPORTER_1"/>
    <property type="match status" value="1"/>
</dbReference>